<evidence type="ECO:0000256" key="1">
    <source>
        <dbReference type="SAM" id="MobiDB-lite"/>
    </source>
</evidence>
<feature type="compositionally biased region" description="Basic and acidic residues" evidence="1">
    <location>
        <begin position="58"/>
        <end position="78"/>
    </location>
</feature>
<evidence type="ECO:0000313" key="5">
    <source>
        <dbReference type="Proteomes" id="UP000315525"/>
    </source>
</evidence>
<dbReference type="InterPro" id="IPR026444">
    <property type="entry name" value="Secre_tail"/>
</dbReference>
<reference evidence="4 5" key="1">
    <citation type="submission" date="2019-03" db="EMBL/GenBank/DDBJ databases">
        <title>Metabolic potential of uncultured bacteria and archaea associated with petroleum seepage in deep-sea sediments.</title>
        <authorList>
            <person name="Dong X."/>
            <person name="Hubert C."/>
        </authorList>
    </citation>
    <scope>NUCLEOTIDE SEQUENCE [LARGE SCALE GENOMIC DNA]</scope>
    <source>
        <strain evidence="4">E44_bin18</strain>
    </source>
</reference>
<dbReference type="Pfam" id="PF18962">
    <property type="entry name" value="Por_Secre_tail"/>
    <property type="match status" value="1"/>
</dbReference>
<feature type="domain" description="Secretion system C-terminal sorting" evidence="3">
    <location>
        <begin position="308"/>
        <end position="382"/>
    </location>
</feature>
<proteinExistence type="predicted"/>
<feature type="signal peptide" evidence="2">
    <location>
        <begin position="1"/>
        <end position="28"/>
    </location>
</feature>
<sequence>MKWTGKLILLLVVMAAAVAFLSMRTAQGTDDSSDGPLYQNTLNQAFTEMRTVRNVPESNEHGEDLQDLLLGRKPEPTKKPRNTKCPPDDTRCPVKGTKCPKKRKFTKCEVTHNKDAPTKCFDESNYTKCRAKTYYPEDPTKCTFPWWTTCKVTHDLGSSGRTRCFAPKTVCLAKRWCWPVPHDLGVTMIDPPGPTGCNPYVPTVHVKNFGLEPASFFDVFIMIMTSGDQETKTIEDTLGPGETMSVEFSPIPLPEGDHEICATTIWTPDQNPDNDEMCAPFHCGTMDGPALSSRTRIEARALALFQSYPNPFSDRTSISFMIPAATHVTLRIYDVTGSVVTTLVDGEKATGLYTLTWDATDLNNGVYFYRMVADGRVFTGKTMLIR</sequence>
<accession>A0A523UMT1</accession>
<dbReference type="InterPro" id="IPR013783">
    <property type="entry name" value="Ig-like_fold"/>
</dbReference>
<dbReference type="Gene3D" id="2.60.40.10">
    <property type="entry name" value="Immunoglobulins"/>
    <property type="match status" value="1"/>
</dbReference>
<feature type="region of interest" description="Disordered" evidence="1">
    <location>
        <begin position="55"/>
        <end position="88"/>
    </location>
</feature>
<dbReference type="Proteomes" id="UP000315525">
    <property type="component" value="Unassembled WGS sequence"/>
</dbReference>
<protein>
    <submittedName>
        <fullName evidence="4">T9SS type A sorting domain-containing protein</fullName>
    </submittedName>
</protein>
<name>A0A523UMT1_UNCT6</name>
<comment type="caution">
    <text evidence="4">The sequence shown here is derived from an EMBL/GenBank/DDBJ whole genome shotgun (WGS) entry which is preliminary data.</text>
</comment>
<evidence type="ECO:0000256" key="2">
    <source>
        <dbReference type="SAM" id="SignalP"/>
    </source>
</evidence>
<dbReference type="NCBIfam" id="TIGR04183">
    <property type="entry name" value="Por_Secre_tail"/>
    <property type="match status" value="1"/>
</dbReference>
<dbReference type="AlphaFoldDB" id="A0A523UMT1"/>
<dbReference type="Gene3D" id="2.60.40.4070">
    <property type="match status" value="1"/>
</dbReference>
<feature type="chain" id="PRO_5021946533" evidence="2">
    <location>
        <begin position="29"/>
        <end position="386"/>
    </location>
</feature>
<evidence type="ECO:0000313" key="4">
    <source>
        <dbReference type="EMBL" id="TET43795.1"/>
    </source>
</evidence>
<keyword evidence="2" id="KW-0732">Signal</keyword>
<organism evidence="4 5">
    <name type="scientific">candidate division TA06 bacterium</name>
    <dbReference type="NCBI Taxonomy" id="2250710"/>
    <lineage>
        <taxon>Bacteria</taxon>
        <taxon>Bacteria division TA06</taxon>
    </lineage>
</organism>
<dbReference type="EMBL" id="SOJN01000147">
    <property type="protein sequence ID" value="TET43795.1"/>
    <property type="molecule type" value="Genomic_DNA"/>
</dbReference>
<evidence type="ECO:0000259" key="3">
    <source>
        <dbReference type="Pfam" id="PF18962"/>
    </source>
</evidence>
<gene>
    <name evidence="4" type="ORF">E3J62_12175</name>
</gene>